<dbReference type="InterPro" id="IPR015943">
    <property type="entry name" value="WD40/YVTN_repeat-like_dom_sf"/>
</dbReference>
<dbReference type="SMART" id="SM00320">
    <property type="entry name" value="WD40"/>
    <property type="match status" value="6"/>
</dbReference>
<organism evidence="6 7">
    <name type="scientific">Vitrella brassicaformis (strain CCMP3155)</name>
    <dbReference type="NCBI Taxonomy" id="1169540"/>
    <lineage>
        <taxon>Eukaryota</taxon>
        <taxon>Sar</taxon>
        <taxon>Alveolata</taxon>
        <taxon>Colpodellida</taxon>
        <taxon>Vitrellaceae</taxon>
        <taxon>Vitrella</taxon>
    </lineage>
</organism>
<dbReference type="Pfam" id="PF00400">
    <property type="entry name" value="WD40"/>
    <property type="match status" value="4"/>
</dbReference>
<feature type="region of interest" description="Disordered" evidence="5">
    <location>
        <begin position="481"/>
        <end position="508"/>
    </location>
</feature>
<feature type="region of interest" description="Disordered" evidence="5">
    <location>
        <begin position="868"/>
        <end position="897"/>
    </location>
</feature>
<dbReference type="GO" id="GO:1990234">
    <property type="term" value="C:transferase complex"/>
    <property type="evidence" value="ECO:0007669"/>
    <property type="project" value="UniProtKB-ARBA"/>
</dbReference>
<feature type="region of interest" description="Disordered" evidence="5">
    <location>
        <begin position="111"/>
        <end position="150"/>
    </location>
</feature>
<feature type="repeat" description="WD" evidence="4">
    <location>
        <begin position="71"/>
        <end position="112"/>
    </location>
</feature>
<dbReference type="PROSITE" id="PS50294">
    <property type="entry name" value="WD_REPEATS_REGION"/>
    <property type="match status" value="2"/>
</dbReference>
<dbReference type="PROSITE" id="PS00678">
    <property type="entry name" value="WD_REPEATS_1"/>
    <property type="match status" value="2"/>
</dbReference>
<feature type="compositionally biased region" description="Low complexity" evidence="5">
    <location>
        <begin position="492"/>
        <end position="508"/>
    </location>
</feature>
<feature type="compositionally biased region" description="Basic and acidic residues" evidence="5">
    <location>
        <begin position="885"/>
        <end position="894"/>
    </location>
</feature>
<feature type="compositionally biased region" description="Basic and acidic residues" evidence="5">
    <location>
        <begin position="960"/>
        <end position="973"/>
    </location>
</feature>
<feature type="compositionally biased region" description="Basic and acidic residues" evidence="5">
    <location>
        <begin position="260"/>
        <end position="270"/>
    </location>
</feature>
<evidence type="ECO:0000313" key="7">
    <source>
        <dbReference type="Proteomes" id="UP000041254"/>
    </source>
</evidence>
<evidence type="ECO:0000256" key="1">
    <source>
        <dbReference type="ARBA" id="ARBA00006917"/>
    </source>
</evidence>
<dbReference type="Gene3D" id="2.130.10.10">
    <property type="entry name" value="YVTN repeat-like/Quinoprotein amine dehydrogenase"/>
    <property type="match status" value="2"/>
</dbReference>
<protein>
    <submittedName>
        <fullName evidence="6">Uncharacterized protein</fullName>
    </submittedName>
</protein>
<feature type="region of interest" description="Disordered" evidence="5">
    <location>
        <begin position="747"/>
        <end position="779"/>
    </location>
</feature>
<proteinExistence type="inferred from homology"/>
<dbReference type="PANTHER" id="PTHR22847:SF637">
    <property type="entry name" value="WD REPEAT DOMAIN 5B"/>
    <property type="match status" value="1"/>
</dbReference>
<dbReference type="STRING" id="1169540.A0A0G4EP23"/>
<keyword evidence="3" id="KW-0677">Repeat</keyword>
<evidence type="ECO:0000256" key="4">
    <source>
        <dbReference type="PROSITE-ProRule" id="PRU00221"/>
    </source>
</evidence>
<dbReference type="AlphaFoldDB" id="A0A0G4EP23"/>
<dbReference type="InterPro" id="IPR020472">
    <property type="entry name" value="WD40_PAC1"/>
</dbReference>
<comment type="similarity">
    <text evidence="1">Belongs to the WD repeat WDR48 family.</text>
</comment>
<dbReference type="PROSITE" id="PS50082">
    <property type="entry name" value="WD_REPEATS_2"/>
    <property type="match status" value="3"/>
</dbReference>
<sequence>MSGRRSAPATGAHESVSFILAASTARPCHCNAVTKILSDPDGSNHLLTASRDSTIRYWSLGDSEATNQYVLMEHSHWVNDAVIVPSYRKVISCSSDKLIKVWDLPNVRDVKDLQPEDRTPTPTPSSRLHPPHTHQDSHNNGAAPTVPYSTFFPPSPPARPLGGLPRASPLAVPPCLPAIGTMAFHRDYVQALGYAYDVNLLASVGLDGKVCLADVTVAVPSFTIPPLPLDPTPSTPLGGLYPTTPSSLPARTPQSASQRVPKESAVRRVSEGPGRIHARPGDDGPAVISPSHDDVVGRRAAAGGGGVVGVGVGVGVGGGSSSSSACSSKRHTLGRFSSSGMYIPDSEVWKHSIWCLAINRRGSVLVCGTQAANLVGWDLRAGQVSFKLKGHTDNVRQVLLSEDSTLAVTGGSDRLLKVWDLRTKKVLHTITSHTDSIWALWGKLHSHPWIYSGGRDGRLFAHHMSKRESHLIGLHDSPILTVTGPSMPPDGTSTNSTSTNSTSTSSSSSRVGAVWCSTMDSSVHRWPHVPSSPVVVPFNPRQASANNLQTYDYDEAEVQQQLKPSYSIGGVPRLVCQRVLHNQRLILTRDLDKRVALWDVMQGAKINEFGQEEDFDKKYEELDSMVSVPQWFSADVALGALRIELDERRAFCAEVYASDLGLGSADVELKLNLGQRALCHLFARWSRSTGIRTEATTADGITHGGISPSKFYNAARQSGTPAAGGVTVADGGSNAPDLTILALSGETPPVADERGSSGHGQGGREGIARKHSGDGRLGHSIKPPLVKYVGLYDGGESEKRLPPWVFDCVWKGHTPPPPPSLVYFTLRPREGSQLPALQTTHKLSAPAIVRLRKVRTYVVERLRNDLTKLQQQGDKGAGGAAKRGGPSEREERRASTGPLEELVRLACKGRILSADMNLATVKDFICKSRTDVEITYHSVFDADETSGSMTPSFLPLQRKPAGEPRGKADPPQV</sequence>
<dbReference type="InterPro" id="IPR019775">
    <property type="entry name" value="WD40_repeat_CS"/>
</dbReference>
<gene>
    <name evidence="6" type="ORF">Vbra_7939</name>
</gene>
<evidence type="ECO:0000256" key="2">
    <source>
        <dbReference type="ARBA" id="ARBA00022574"/>
    </source>
</evidence>
<feature type="region of interest" description="Disordered" evidence="5">
    <location>
        <begin position="227"/>
        <end position="287"/>
    </location>
</feature>
<dbReference type="EMBL" id="CDMY01000273">
    <property type="protein sequence ID" value="CEL98553.1"/>
    <property type="molecule type" value="Genomic_DNA"/>
</dbReference>
<feature type="region of interest" description="Disordered" evidence="5">
    <location>
        <begin position="945"/>
        <end position="973"/>
    </location>
</feature>
<reference evidence="6 7" key="1">
    <citation type="submission" date="2014-11" db="EMBL/GenBank/DDBJ databases">
        <authorList>
            <person name="Zhu J."/>
            <person name="Qi W."/>
            <person name="Song R."/>
        </authorList>
    </citation>
    <scope>NUCLEOTIDE SEQUENCE [LARGE SCALE GENOMIC DNA]</scope>
</reference>
<evidence type="ECO:0000313" key="6">
    <source>
        <dbReference type="EMBL" id="CEL98553.1"/>
    </source>
</evidence>
<feature type="repeat" description="WD" evidence="4">
    <location>
        <begin position="388"/>
        <end position="429"/>
    </location>
</feature>
<dbReference type="PRINTS" id="PR00320">
    <property type="entry name" value="GPROTEINBRPT"/>
</dbReference>
<dbReference type="Proteomes" id="UP000041254">
    <property type="component" value="Unassembled WGS sequence"/>
</dbReference>
<name>A0A0G4EP23_VITBC</name>
<feature type="compositionally biased region" description="Basic and acidic residues" evidence="5">
    <location>
        <begin position="766"/>
        <end position="777"/>
    </location>
</feature>
<keyword evidence="2 4" id="KW-0853">WD repeat</keyword>
<evidence type="ECO:0000256" key="5">
    <source>
        <dbReference type="SAM" id="MobiDB-lite"/>
    </source>
</evidence>
<dbReference type="InterPro" id="IPR036322">
    <property type="entry name" value="WD40_repeat_dom_sf"/>
</dbReference>
<feature type="repeat" description="WD" evidence="4">
    <location>
        <begin position="26"/>
        <end position="68"/>
    </location>
</feature>
<dbReference type="VEuPathDB" id="CryptoDB:Vbra_7939"/>
<accession>A0A0G4EP23</accession>
<dbReference type="Pfam" id="PF11816">
    <property type="entry name" value="DUF3337"/>
    <property type="match status" value="1"/>
</dbReference>
<feature type="compositionally biased region" description="Polar residues" evidence="5">
    <location>
        <begin position="243"/>
        <end position="258"/>
    </location>
</feature>
<keyword evidence="7" id="KW-1185">Reference proteome</keyword>
<dbReference type="OrthoDB" id="2421129at2759"/>
<dbReference type="InterPro" id="IPR001680">
    <property type="entry name" value="WD40_rpt"/>
</dbReference>
<dbReference type="InterPro" id="IPR021772">
    <property type="entry name" value="WDR48/Bun107"/>
</dbReference>
<dbReference type="PANTHER" id="PTHR22847">
    <property type="entry name" value="WD40 REPEAT PROTEIN"/>
    <property type="match status" value="1"/>
</dbReference>
<evidence type="ECO:0000256" key="3">
    <source>
        <dbReference type="ARBA" id="ARBA00022737"/>
    </source>
</evidence>
<dbReference type="SUPFAM" id="SSF50978">
    <property type="entry name" value="WD40 repeat-like"/>
    <property type="match status" value="1"/>
</dbReference>
<dbReference type="InParanoid" id="A0A0G4EP23"/>